<dbReference type="InterPro" id="IPR000600">
    <property type="entry name" value="ROK"/>
</dbReference>
<organism evidence="1 2">
    <name type="scientific">Dechloromonas agitata</name>
    <dbReference type="NCBI Taxonomy" id="73030"/>
    <lineage>
        <taxon>Bacteria</taxon>
        <taxon>Pseudomonadati</taxon>
        <taxon>Pseudomonadota</taxon>
        <taxon>Betaproteobacteria</taxon>
        <taxon>Rhodocyclales</taxon>
        <taxon>Azonexaceae</taxon>
        <taxon>Dechloromonas</taxon>
    </lineage>
</organism>
<dbReference type="SUPFAM" id="SSF53067">
    <property type="entry name" value="Actin-like ATPase domain"/>
    <property type="match status" value="1"/>
</dbReference>
<dbReference type="InterPro" id="IPR043129">
    <property type="entry name" value="ATPase_NBD"/>
</dbReference>
<sequence>MRLGIDLGGTKIEIIALDTDGSELLRRRVATPQGDYRATLQAVAGLVATAESELGRRGSVGIGIPGAESLPGGRIKNANSTCLIGQPLRADLQALLGREVRLANDANCFALSEAIDGSGRDAETVFGIILGTGVGGGIVIRRHVLAGANSIAGEWGHNPLPALQPDDLPTPPCYCGRLGCIETYLSGPGLAADHARHTGVQLDARRIAQGAEQGDAACEATLQRYEERLGRALAGVINILDPQVIVLGGGLSNLARLYRNLPARCAPHVFSDSIATRFLPPTYGDSSGVRGAAWLWD</sequence>
<evidence type="ECO:0000313" key="1">
    <source>
        <dbReference type="EMBL" id="MBF1163432.1"/>
    </source>
</evidence>
<reference evidence="1" key="1">
    <citation type="submission" date="2020-04" db="EMBL/GenBank/DDBJ databases">
        <title>Deep metagenomics examines the oral microbiome during advanced dental caries in children, revealing novel taxa and co-occurrences with host molecules.</title>
        <authorList>
            <person name="Baker J.L."/>
            <person name="Morton J.T."/>
            <person name="Dinis M."/>
            <person name="Alvarez R."/>
            <person name="Tran N.C."/>
            <person name="Knight R."/>
            <person name="Edlund A."/>
        </authorList>
    </citation>
    <scope>NUCLEOTIDE SEQUENCE</scope>
    <source>
        <strain evidence="1">JCVI_32_bin.24</strain>
    </source>
</reference>
<gene>
    <name evidence="1" type="ORF">HXL68_00180</name>
</gene>
<dbReference type="Pfam" id="PF00480">
    <property type="entry name" value="ROK"/>
    <property type="match status" value="1"/>
</dbReference>
<proteinExistence type="predicted"/>
<dbReference type="CDD" id="cd24066">
    <property type="entry name" value="ASKHA_NBD_ROK_EcFRK-like"/>
    <property type="match status" value="1"/>
</dbReference>
<evidence type="ECO:0000313" key="2">
    <source>
        <dbReference type="Proteomes" id="UP000718593"/>
    </source>
</evidence>
<dbReference type="PANTHER" id="PTHR18964">
    <property type="entry name" value="ROK (REPRESSOR, ORF, KINASE) FAMILY"/>
    <property type="match status" value="1"/>
</dbReference>
<dbReference type="PROSITE" id="PS01125">
    <property type="entry name" value="ROK"/>
    <property type="match status" value="1"/>
</dbReference>
<name>A0A930BPS2_9RHOO</name>
<accession>A0A930BPS2</accession>
<protein>
    <submittedName>
        <fullName evidence="1">ROK family protein</fullName>
    </submittedName>
</protein>
<dbReference type="GO" id="GO:0004396">
    <property type="term" value="F:hexokinase activity"/>
    <property type="evidence" value="ECO:0007669"/>
    <property type="project" value="TreeGrafter"/>
</dbReference>
<comment type="caution">
    <text evidence="1">The sequence shown here is derived from an EMBL/GenBank/DDBJ whole genome shotgun (WGS) entry which is preliminary data.</text>
</comment>
<dbReference type="InterPro" id="IPR049874">
    <property type="entry name" value="ROK_cs"/>
</dbReference>
<dbReference type="EMBL" id="JABZMI010000001">
    <property type="protein sequence ID" value="MBF1163432.1"/>
    <property type="molecule type" value="Genomic_DNA"/>
</dbReference>
<dbReference type="Proteomes" id="UP000718593">
    <property type="component" value="Unassembled WGS sequence"/>
</dbReference>
<dbReference type="AlphaFoldDB" id="A0A930BPS2"/>
<dbReference type="Gene3D" id="3.30.420.40">
    <property type="match status" value="2"/>
</dbReference>
<dbReference type="PANTHER" id="PTHR18964:SF174">
    <property type="entry name" value="D-ALLOSE KINASE-RELATED"/>
    <property type="match status" value="1"/>
</dbReference>